<name>A0A221T3A5_9DEIO</name>
<dbReference type="InterPro" id="IPR036034">
    <property type="entry name" value="PDZ_sf"/>
</dbReference>
<feature type="chain" id="PRO_5012352459" description="Tail specific protease domain-containing protein" evidence="2">
    <location>
        <begin position="50"/>
        <end position="452"/>
    </location>
</feature>
<keyword evidence="2" id="KW-0732">Signal</keyword>
<dbReference type="Gene3D" id="3.90.226.10">
    <property type="entry name" value="2-enoyl-CoA Hydratase, Chain A, domain 1"/>
    <property type="match status" value="1"/>
</dbReference>
<dbReference type="EMBL" id="CP021084">
    <property type="protein sequence ID" value="ASN83379.1"/>
    <property type="molecule type" value="Genomic_DNA"/>
</dbReference>
<dbReference type="CDD" id="cd06567">
    <property type="entry name" value="Peptidase_S41"/>
    <property type="match status" value="1"/>
</dbReference>
<evidence type="ECO:0000313" key="4">
    <source>
        <dbReference type="EMBL" id="ASN83379.1"/>
    </source>
</evidence>
<dbReference type="STRING" id="317577.GCA_000419625_03611"/>
<dbReference type="SMART" id="SM00245">
    <property type="entry name" value="TSPc"/>
    <property type="match status" value="1"/>
</dbReference>
<reference evidence="4 5" key="1">
    <citation type="submission" date="2017-05" db="EMBL/GenBank/DDBJ databases">
        <title>The complete genome sequence of Deinococcus ficus isolated from the rhizosphere of the Ficus religiosa L. in Taiwan.</title>
        <authorList>
            <person name="Wu K.-M."/>
            <person name="Liao T.-L."/>
            <person name="Liu Y.-M."/>
            <person name="Young C.-C."/>
            <person name="Tsai S.-F."/>
        </authorList>
    </citation>
    <scope>NUCLEOTIDE SEQUENCE [LARGE SCALE GENOMIC DNA]</scope>
    <source>
        <strain evidence="4 5">CC-FR2-10</strain>
        <plasmid evidence="5">pdfi3</plasmid>
    </source>
</reference>
<sequence>MTLPAGLTPRSPSTGPEGDRMRHPLHWTTLSRPLLALSAALALTMPAAAQDIPSEVLMTPAGLAWIATEAQLLGTYAGPRPPDLEARLSALRLQMITQCQDELKRSGTCPESLTLNLLRPLVSSLQEGHTRIIEDDHTALYGLRLVDVQEGPRLTVRVSDARGAFPRVGTVLLRGDEVLRVNGTIVKDARSAFQAASGPVTLTVRRDGGVTDVTVQPRPEAAPISSPTLRWEQDVPVVTYPSFQAGVKEYGRLIGDLTGQGAPGLVIDLRENRGGRLEHCMLAASLIAGEVEVVMRGPGVLDERLKAVRGELRTPFLTGGGWNTVRVLPDLTYTGHVAVLVNARSASCAEMFTTLARQAGKRVRVYGERTRGAGNSGVHALPQQGVQVAAMQVWTPAGQLFPAFVTPDVPLTDDLVTLGSTGVDTLLDRALADLKVANATGQWPAGWERKRP</sequence>
<gene>
    <name evidence="4" type="ORF">DFI_19470</name>
</gene>
<dbReference type="SUPFAM" id="SSF52096">
    <property type="entry name" value="ClpP/crotonase"/>
    <property type="match status" value="1"/>
</dbReference>
<dbReference type="PANTHER" id="PTHR32060:SF30">
    <property type="entry name" value="CARBOXY-TERMINAL PROCESSING PROTEASE CTPA"/>
    <property type="match status" value="1"/>
</dbReference>
<evidence type="ECO:0000256" key="2">
    <source>
        <dbReference type="SAM" id="SignalP"/>
    </source>
</evidence>
<keyword evidence="5" id="KW-1185">Reference proteome</keyword>
<keyword evidence="4" id="KW-0614">Plasmid</keyword>
<protein>
    <recommendedName>
        <fullName evidence="3">Tail specific protease domain-containing protein</fullName>
    </recommendedName>
</protein>
<evidence type="ECO:0000313" key="5">
    <source>
        <dbReference type="Proteomes" id="UP000259030"/>
    </source>
</evidence>
<dbReference type="Proteomes" id="UP000259030">
    <property type="component" value="Plasmid pDFI3"/>
</dbReference>
<dbReference type="KEGG" id="dfc:DFI_19470"/>
<evidence type="ECO:0000256" key="1">
    <source>
        <dbReference type="SAM" id="MobiDB-lite"/>
    </source>
</evidence>
<dbReference type="GO" id="GO:0004175">
    <property type="term" value="F:endopeptidase activity"/>
    <property type="evidence" value="ECO:0007669"/>
    <property type="project" value="TreeGrafter"/>
</dbReference>
<dbReference type="AlphaFoldDB" id="A0A221T3A5"/>
<organism evidence="4 5">
    <name type="scientific">Deinococcus ficus</name>
    <dbReference type="NCBI Taxonomy" id="317577"/>
    <lineage>
        <taxon>Bacteria</taxon>
        <taxon>Thermotogati</taxon>
        <taxon>Deinococcota</taxon>
        <taxon>Deinococci</taxon>
        <taxon>Deinococcales</taxon>
        <taxon>Deinococcaceae</taxon>
        <taxon>Deinococcus</taxon>
    </lineage>
</organism>
<dbReference type="GO" id="GO:0008236">
    <property type="term" value="F:serine-type peptidase activity"/>
    <property type="evidence" value="ECO:0007669"/>
    <property type="project" value="InterPro"/>
</dbReference>
<evidence type="ECO:0000259" key="3">
    <source>
        <dbReference type="SMART" id="SM00245"/>
    </source>
</evidence>
<dbReference type="Pfam" id="PF03572">
    <property type="entry name" value="Peptidase_S41"/>
    <property type="match status" value="1"/>
</dbReference>
<dbReference type="SUPFAM" id="SSF50156">
    <property type="entry name" value="PDZ domain-like"/>
    <property type="match status" value="1"/>
</dbReference>
<feature type="region of interest" description="Disordered" evidence="1">
    <location>
        <begin position="1"/>
        <end position="23"/>
    </location>
</feature>
<dbReference type="GO" id="GO:0007165">
    <property type="term" value="P:signal transduction"/>
    <property type="evidence" value="ECO:0007669"/>
    <property type="project" value="TreeGrafter"/>
</dbReference>
<dbReference type="InterPro" id="IPR029045">
    <property type="entry name" value="ClpP/crotonase-like_dom_sf"/>
</dbReference>
<dbReference type="PANTHER" id="PTHR32060">
    <property type="entry name" value="TAIL-SPECIFIC PROTEASE"/>
    <property type="match status" value="1"/>
</dbReference>
<dbReference type="GO" id="GO:0006508">
    <property type="term" value="P:proteolysis"/>
    <property type="evidence" value="ECO:0007669"/>
    <property type="project" value="InterPro"/>
</dbReference>
<dbReference type="InterPro" id="IPR005151">
    <property type="entry name" value="Tail-specific_protease"/>
</dbReference>
<accession>A0A221T3A5</accession>
<dbReference type="GO" id="GO:0030288">
    <property type="term" value="C:outer membrane-bounded periplasmic space"/>
    <property type="evidence" value="ECO:0007669"/>
    <property type="project" value="TreeGrafter"/>
</dbReference>
<feature type="domain" description="Tail specific protease" evidence="3">
    <location>
        <begin position="197"/>
        <end position="412"/>
    </location>
</feature>
<feature type="signal peptide" evidence="2">
    <location>
        <begin position="1"/>
        <end position="49"/>
    </location>
</feature>
<proteinExistence type="predicted"/>
<geneLocation type="plasmid" evidence="5">
    <name>pdfi3</name>
</geneLocation>